<reference evidence="2 3" key="2">
    <citation type="submission" date="2017-07" db="EMBL/GenBank/DDBJ databases">
        <title>Candidatus Dactylopiibacterium carminicum, a nitrogen-fixing symbiont of the cochineal insect Dactylopius coccus and Dactylopius opuntiae (Hemiptera: Coccoidea: Dactylopiidae).</title>
        <authorList>
            <person name="Vera A."/>
        </authorList>
    </citation>
    <scope>NUCLEOTIDE SEQUENCE [LARGE SCALE GENOMIC DNA]</scope>
    <source>
        <strain evidence="2 3">NFDCM</strain>
    </source>
</reference>
<evidence type="ECO:0000313" key="1">
    <source>
        <dbReference type="EMBL" id="KAF7600192.1"/>
    </source>
</evidence>
<dbReference type="Proteomes" id="UP000623509">
    <property type="component" value="Unassembled WGS sequence"/>
</dbReference>
<dbReference type="AlphaFoldDB" id="A0A272EXF6"/>
<sequence length="121" mass="13562">MWDKEKAISHLDSNASPHSLGRCAEFVRKAIEAGGLRLQRRLSAKDYGLSLVAAGFIQQHVILPKAGDVVIIQPIPGHPHGHMAMFNGLAWVSDFRQQHGYYPGASYRRLQPEVHCYRYPA</sequence>
<evidence type="ECO:0000313" key="2">
    <source>
        <dbReference type="EMBL" id="PAS94789.1"/>
    </source>
</evidence>
<proteinExistence type="predicted"/>
<protein>
    <submittedName>
        <fullName evidence="2">Cytoplasmic protein</fullName>
    </submittedName>
</protein>
<gene>
    <name evidence="1" type="ORF">BGI27_03830</name>
    <name evidence="2" type="ORF">CGU29_02475</name>
</gene>
<dbReference type="Gene3D" id="3.90.1720.10">
    <property type="entry name" value="endopeptidase domain like (from Nostoc punctiforme)"/>
    <property type="match status" value="1"/>
</dbReference>
<evidence type="ECO:0000313" key="3">
    <source>
        <dbReference type="Proteomes" id="UP000216107"/>
    </source>
</evidence>
<name>A0A272EXF6_9RHOO</name>
<dbReference type="EMBL" id="NMRN01000004">
    <property type="protein sequence ID" value="PAS94789.1"/>
    <property type="molecule type" value="Genomic_DNA"/>
</dbReference>
<reference evidence="1 4" key="1">
    <citation type="submission" date="2016-08" db="EMBL/GenBank/DDBJ databases">
        <title>Candidatus Dactylopiibacterium carminicum genome sequence.</title>
        <authorList>
            <person name="Ramirez-Puebla S.T."/>
            <person name="Ormeno-Orrillo E."/>
            <person name="Vera-Ponce De Leon A."/>
            <person name="Luis L."/>
            <person name="Sanchez-Flores A."/>
            <person name="Monica R."/>
            <person name="Martinez-Romero E."/>
        </authorList>
    </citation>
    <scope>NUCLEOTIDE SEQUENCE [LARGE SCALE GENOMIC DNA]</scope>
    <source>
        <strain evidence="1">END1</strain>
    </source>
</reference>
<dbReference type="EMBL" id="MDUX01000008">
    <property type="protein sequence ID" value="KAF7600192.1"/>
    <property type="molecule type" value="Genomic_DNA"/>
</dbReference>
<dbReference type="OrthoDB" id="5522511at2"/>
<dbReference type="Proteomes" id="UP000216107">
    <property type="component" value="Unassembled WGS sequence"/>
</dbReference>
<keyword evidence="4" id="KW-1185">Reference proteome</keyword>
<accession>A0A272EXF6</accession>
<evidence type="ECO:0000313" key="4">
    <source>
        <dbReference type="Proteomes" id="UP000623509"/>
    </source>
</evidence>
<comment type="caution">
    <text evidence="2">The sequence shown here is derived from an EMBL/GenBank/DDBJ whole genome shotgun (WGS) entry which is preliminary data.</text>
</comment>
<organism evidence="2 3">
    <name type="scientific">Candidatus Dactylopiibacterium carminicum</name>
    <dbReference type="NCBI Taxonomy" id="857335"/>
    <lineage>
        <taxon>Bacteria</taxon>
        <taxon>Pseudomonadati</taxon>
        <taxon>Pseudomonadota</taxon>
        <taxon>Betaproteobacteria</taxon>
        <taxon>Rhodocyclales</taxon>
        <taxon>Rhodocyclaceae</taxon>
        <taxon>Candidatus Dactylopiibacterium</taxon>
    </lineage>
</organism>